<dbReference type="AlphaFoldDB" id="A0A4Q0XF57"/>
<keyword evidence="3" id="KW-0067">ATP-binding</keyword>
<name>A0A4Q0XF57_9FLAO</name>
<protein>
    <submittedName>
        <fullName evidence="8">Diphosphomevalonate decarboxylase</fullName>
    </submittedName>
</protein>
<dbReference type="InterPro" id="IPR014721">
    <property type="entry name" value="Ribsml_uS5_D2-typ_fold_subgr"/>
</dbReference>
<dbReference type="RefSeq" id="WP_129017424.1">
    <property type="nucleotide sequence ID" value="NZ_SDDZ01000005.1"/>
</dbReference>
<dbReference type="InterPro" id="IPR020568">
    <property type="entry name" value="Ribosomal_Su5_D2-typ_SF"/>
</dbReference>
<evidence type="ECO:0000259" key="7">
    <source>
        <dbReference type="Pfam" id="PF22700"/>
    </source>
</evidence>
<dbReference type="SUPFAM" id="SSF55060">
    <property type="entry name" value="GHMP Kinase, C-terminal domain"/>
    <property type="match status" value="1"/>
</dbReference>
<evidence type="ECO:0000313" key="8">
    <source>
        <dbReference type="EMBL" id="RXJ49876.1"/>
    </source>
</evidence>
<evidence type="ECO:0000256" key="4">
    <source>
        <dbReference type="ARBA" id="ARBA00023098"/>
    </source>
</evidence>
<dbReference type="InterPro" id="IPR005935">
    <property type="entry name" value="Mev_decarb"/>
</dbReference>
<dbReference type="GO" id="GO:0005524">
    <property type="term" value="F:ATP binding"/>
    <property type="evidence" value="ECO:0007669"/>
    <property type="project" value="UniProtKB-KW"/>
</dbReference>
<keyword evidence="9" id="KW-1185">Reference proteome</keyword>
<dbReference type="Gene3D" id="3.30.70.890">
    <property type="entry name" value="GHMP kinase, C-terminal domain"/>
    <property type="match status" value="1"/>
</dbReference>
<feature type="domain" description="Diphosphomevalonate decarboxylase-like N-terminal" evidence="7">
    <location>
        <begin position="25"/>
        <end position="193"/>
    </location>
</feature>
<evidence type="ECO:0000259" key="6">
    <source>
        <dbReference type="Pfam" id="PF18376"/>
    </source>
</evidence>
<gene>
    <name evidence="8" type="ORF">ESZ48_10540</name>
</gene>
<dbReference type="GO" id="GO:0008299">
    <property type="term" value="P:isoprenoid biosynthetic process"/>
    <property type="evidence" value="ECO:0007669"/>
    <property type="project" value="InterPro"/>
</dbReference>
<sequence>MTEHDFIPNIYDTNVEKGSVTWESPSNIALVKYWGKKKDQIPENPSISFTLNHCKTITTLEFSKKEDHGSFEFEVYLDGDKKDDFKPKIHTFFERVEVYLPFLKQYRFIIKTENTFPHSSGIASSASGMSALALCLMNVEKQLIKSDVIVGAVEEDFDKTYFNRKASFLARLGSGSACRSIEGDLIVWGETKSIEGSTDLFGIKYPYKVHENFKEYQDTILLVDKGEKQVSSTVGHNLMHNHPYAQNRFEQAHQNLEDLKGILESGDLKAFNALVESEALTLHAMMLTSMPYFILMKPNTLEIINKIWGFREETGLHISFTLDAGANVHVLYPKSESQEILQFIQSELVAYCQNWHYICDQIGFGAELIKNE</sequence>
<dbReference type="Gene3D" id="3.30.230.10">
    <property type="match status" value="1"/>
</dbReference>
<organism evidence="8 9">
    <name type="scientific">Gelidibacter gilvus</name>
    <dbReference type="NCBI Taxonomy" id="59602"/>
    <lineage>
        <taxon>Bacteria</taxon>
        <taxon>Pseudomonadati</taxon>
        <taxon>Bacteroidota</taxon>
        <taxon>Flavobacteriia</taxon>
        <taxon>Flavobacteriales</taxon>
        <taxon>Flavobacteriaceae</taxon>
        <taxon>Gelidibacter</taxon>
    </lineage>
</organism>
<dbReference type="Pfam" id="PF18376">
    <property type="entry name" value="MDD_C"/>
    <property type="match status" value="1"/>
</dbReference>
<dbReference type="OrthoDB" id="5498344at2"/>
<keyword evidence="1" id="KW-0444">Lipid biosynthesis</keyword>
<dbReference type="PANTHER" id="PTHR10977">
    <property type="entry name" value="DIPHOSPHOMEVALONATE DECARBOXYLASE"/>
    <property type="match status" value="1"/>
</dbReference>
<dbReference type="PANTHER" id="PTHR10977:SF3">
    <property type="entry name" value="DIPHOSPHOMEVALONATE DECARBOXYLASE"/>
    <property type="match status" value="1"/>
</dbReference>
<reference evidence="8 9" key="1">
    <citation type="submission" date="2019-01" db="EMBL/GenBank/DDBJ databases">
        <title>Genome sequence of the Antarctic species Gelidibacter gilvus ACAM 158(T).</title>
        <authorList>
            <person name="Bowman J.P."/>
        </authorList>
    </citation>
    <scope>NUCLEOTIDE SEQUENCE [LARGE SCALE GENOMIC DNA]</scope>
    <source>
        <strain evidence="8 9">IC158</strain>
    </source>
</reference>
<dbReference type="InterPro" id="IPR036554">
    <property type="entry name" value="GHMP_kinase_C_sf"/>
</dbReference>
<dbReference type="EMBL" id="SDDZ01000005">
    <property type="protein sequence ID" value="RXJ49876.1"/>
    <property type="molecule type" value="Genomic_DNA"/>
</dbReference>
<dbReference type="GO" id="GO:0016831">
    <property type="term" value="F:carboxy-lyase activity"/>
    <property type="evidence" value="ECO:0007669"/>
    <property type="project" value="InterPro"/>
</dbReference>
<evidence type="ECO:0000256" key="2">
    <source>
        <dbReference type="ARBA" id="ARBA00022741"/>
    </source>
</evidence>
<keyword evidence="2" id="KW-0547">Nucleotide-binding</keyword>
<dbReference type="InterPro" id="IPR041431">
    <property type="entry name" value="Mvd1_C"/>
</dbReference>
<evidence type="ECO:0000313" key="9">
    <source>
        <dbReference type="Proteomes" id="UP000289792"/>
    </source>
</evidence>
<evidence type="ECO:0000256" key="3">
    <source>
        <dbReference type="ARBA" id="ARBA00022840"/>
    </source>
</evidence>
<dbReference type="Proteomes" id="UP000289792">
    <property type="component" value="Unassembled WGS sequence"/>
</dbReference>
<evidence type="ECO:0000256" key="1">
    <source>
        <dbReference type="ARBA" id="ARBA00022516"/>
    </source>
</evidence>
<dbReference type="Pfam" id="PF22700">
    <property type="entry name" value="MVD-like_N"/>
    <property type="match status" value="1"/>
</dbReference>
<keyword evidence="4" id="KW-0443">Lipid metabolism</keyword>
<dbReference type="PIRSF" id="PIRSF015950">
    <property type="entry name" value="Mev_P_decrbx"/>
    <property type="match status" value="1"/>
</dbReference>
<feature type="domain" description="Mvd1 C-terminal" evidence="6">
    <location>
        <begin position="220"/>
        <end position="349"/>
    </location>
</feature>
<comment type="caution">
    <text evidence="8">The sequence shown here is derived from an EMBL/GenBank/DDBJ whole genome shotgun (WGS) entry which is preliminary data.</text>
</comment>
<evidence type="ECO:0000256" key="5">
    <source>
        <dbReference type="ARBA" id="ARBA00023239"/>
    </source>
</evidence>
<proteinExistence type="predicted"/>
<dbReference type="InterPro" id="IPR053859">
    <property type="entry name" value="MVD-like_N"/>
</dbReference>
<dbReference type="SUPFAM" id="SSF54211">
    <property type="entry name" value="Ribosomal protein S5 domain 2-like"/>
    <property type="match status" value="1"/>
</dbReference>
<accession>A0A4Q0XF57</accession>
<keyword evidence="5" id="KW-0456">Lyase</keyword>